<dbReference type="PANTHER" id="PTHR44591">
    <property type="entry name" value="STRESS RESPONSE REGULATOR PROTEIN 1"/>
    <property type="match status" value="1"/>
</dbReference>
<evidence type="ECO:0000259" key="3">
    <source>
        <dbReference type="PROSITE" id="PS50110"/>
    </source>
</evidence>
<feature type="modified residue" description="4-aspartylphosphate" evidence="2">
    <location>
        <position position="59"/>
    </location>
</feature>
<dbReference type="SUPFAM" id="SSF52172">
    <property type="entry name" value="CheY-like"/>
    <property type="match status" value="1"/>
</dbReference>
<dbReference type="RefSeq" id="WP_201373680.1">
    <property type="nucleotide sequence ID" value="NZ_BNJG01000002.1"/>
</dbReference>
<dbReference type="PANTHER" id="PTHR44591:SF3">
    <property type="entry name" value="RESPONSE REGULATORY DOMAIN-CONTAINING PROTEIN"/>
    <property type="match status" value="1"/>
</dbReference>
<reference evidence="4 5" key="1">
    <citation type="journal article" date="2021" name="Int. J. Syst. Evol. Microbiol.">
        <title>Reticulibacter mediterranei gen. nov., sp. nov., within the new family Reticulibacteraceae fam. nov., and Ktedonospora formicarum gen. nov., sp. nov., Ktedonobacter robiniae sp. nov., Dictyobacter formicarum sp. nov. and Dictyobacter arantiisoli sp. nov., belonging to the class Ktedonobacteria.</title>
        <authorList>
            <person name="Yabe S."/>
            <person name="Zheng Y."/>
            <person name="Wang C.M."/>
            <person name="Sakai Y."/>
            <person name="Abe K."/>
            <person name="Yokota A."/>
            <person name="Donadio S."/>
            <person name="Cavaletti L."/>
            <person name="Monciardini P."/>
        </authorList>
    </citation>
    <scope>NUCLEOTIDE SEQUENCE [LARGE SCALE GENOMIC DNA]</scope>
    <source>
        <strain evidence="4 5">SOSP1-30</strain>
    </source>
</reference>
<keyword evidence="5" id="KW-1185">Reference proteome</keyword>
<dbReference type="Pfam" id="PF00072">
    <property type="entry name" value="Response_reg"/>
    <property type="match status" value="1"/>
</dbReference>
<dbReference type="InterPro" id="IPR011006">
    <property type="entry name" value="CheY-like_superfamily"/>
</dbReference>
<evidence type="ECO:0000256" key="1">
    <source>
        <dbReference type="ARBA" id="ARBA00022553"/>
    </source>
</evidence>
<feature type="domain" description="Response regulatory" evidence="3">
    <location>
        <begin position="10"/>
        <end position="124"/>
    </location>
</feature>
<dbReference type="InterPro" id="IPR050595">
    <property type="entry name" value="Bact_response_regulator"/>
</dbReference>
<dbReference type="Proteomes" id="UP000654345">
    <property type="component" value="Unassembled WGS sequence"/>
</dbReference>
<comment type="caution">
    <text evidence="4">The sequence shown here is derived from an EMBL/GenBank/DDBJ whole genome shotgun (WGS) entry which is preliminary data.</text>
</comment>
<dbReference type="PROSITE" id="PS50110">
    <property type="entry name" value="RESPONSE_REGULATORY"/>
    <property type="match status" value="1"/>
</dbReference>
<name>A0ABQ3UX74_9CHLR</name>
<evidence type="ECO:0000313" key="5">
    <source>
        <dbReference type="Proteomes" id="UP000654345"/>
    </source>
</evidence>
<keyword evidence="1 2" id="KW-0597">Phosphoprotein</keyword>
<protein>
    <recommendedName>
        <fullName evidence="3">Response regulatory domain-containing protein</fullName>
    </recommendedName>
</protein>
<organism evidence="4 5">
    <name type="scientific">Ktedonobacter robiniae</name>
    <dbReference type="NCBI Taxonomy" id="2778365"/>
    <lineage>
        <taxon>Bacteria</taxon>
        <taxon>Bacillati</taxon>
        <taxon>Chloroflexota</taxon>
        <taxon>Ktedonobacteria</taxon>
        <taxon>Ktedonobacterales</taxon>
        <taxon>Ktedonobacteraceae</taxon>
        <taxon>Ktedonobacter</taxon>
    </lineage>
</organism>
<accession>A0ABQ3UX74</accession>
<sequence length="125" mass="14160">MQSRQSQQKTLLVVDDDLDILDFLHDLLSMEGYRVLITTKTEVLDQLQQNALPDLILLDVFLSGRDGREVTRHLKSQEETRAIPIIMFSAYPNVKATVQAAGADAFIEKPFDMDILVTKIAHFLC</sequence>
<evidence type="ECO:0000313" key="4">
    <source>
        <dbReference type="EMBL" id="GHO57262.1"/>
    </source>
</evidence>
<evidence type="ECO:0000256" key="2">
    <source>
        <dbReference type="PROSITE-ProRule" id="PRU00169"/>
    </source>
</evidence>
<proteinExistence type="predicted"/>
<dbReference type="InterPro" id="IPR001789">
    <property type="entry name" value="Sig_transdc_resp-reg_receiver"/>
</dbReference>
<dbReference type="Gene3D" id="3.40.50.2300">
    <property type="match status" value="1"/>
</dbReference>
<dbReference type="EMBL" id="BNJG01000002">
    <property type="protein sequence ID" value="GHO57262.1"/>
    <property type="molecule type" value="Genomic_DNA"/>
</dbReference>
<gene>
    <name evidence="4" type="ORF">KSB_57370</name>
</gene>
<dbReference type="SMART" id="SM00448">
    <property type="entry name" value="REC"/>
    <property type="match status" value="1"/>
</dbReference>